<dbReference type="AlphaFoldDB" id="A0A1G2EEG6"/>
<proteinExistence type="predicted"/>
<sequence length="195" mass="21011">METRTADGTQTINWKNLFILLVVIVVIAASGLIIYSRLSGDSNALPTTTSVPGQPENIAPPQSPPATIVNPITAPVAPSQTIPAVQGDIIKITPEKLWAEFSESYSSPMLALARYGGKTVEMTVTIDNPIPDFLQKQGAASWEKDKIWFLFAGNGFEKITPGKTYTIRGNIVSDPFRGSGKTGRAILLEKCIIIP</sequence>
<accession>A0A1G2EEG6</accession>
<gene>
    <name evidence="2" type="ORF">A3A08_01625</name>
</gene>
<protein>
    <submittedName>
        <fullName evidence="2">Uncharacterized protein</fullName>
    </submittedName>
</protein>
<reference evidence="2 3" key="1">
    <citation type="journal article" date="2016" name="Nat. Commun.">
        <title>Thousands of microbial genomes shed light on interconnected biogeochemical processes in an aquifer system.</title>
        <authorList>
            <person name="Anantharaman K."/>
            <person name="Brown C.T."/>
            <person name="Hug L.A."/>
            <person name="Sharon I."/>
            <person name="Castelle C.J."/>
            <person name="Probst A.J."/>
            <person name="Thomas B.C."/>
            <person name="Singh A."/>
            <person name="Wilkins M.J."/>
            <person name="Karaoz U."/>
            <person name="Brodie E.L."/>
            <person name="Williams K.H."/>
            <person name="Hubbard S.S."/>
            <person name="Banfield J.F."/>
        </authorList>
    </citation>
    <scope>NUCLEOTIDE SEQUENCE [LARGE SCALE GENOMIC DNA]</scope>
</reference>
<dbReference type="Proteomes" id="UP000176406">
    <property type="component" value="Unassembled WGS sequence"/>
</dbReference>
<dbReference type="EMBL" id="MHMG01000014">
    <property type="protein sequence ID" value="OGZ23548.1"/>
    <property type="molecule type" value="Genomic_DNA"/>
</dbReference>
<keyword evidence="1" id="KW-0472">Membrane</keyword>
<keyword evidence="1" id="KW-1133">Transmembrane helix</keyword>
<evidence type="ECO:0000313" key="3">
    <source>
        <dbReference type="Proteomes" id="UP000176406"/>
    </source>
</evidence>
<comment type="caution">
    <text evidence="2">The sequence shown here is derived from an EMBL/GenBank/DDBJ whole genome shotgun (WGS) entry which is preliminary data.</text>
</comment>
<feature type="transmembrane region" description="Helical" evidence="1">
    <location>
        <begin position="17"/>
        <end position="35"/>
    </location>
</feature>
<name>A0A1G2EEG6_9BACT</name>
<organism evidence="2 3">
    <name type="scientific">Candidatus Nealsonbacteria bacterium RIFCSPLOWO2_01_FULL_41_9</name>
    <dbReference type="NCBI Taxonomy" id="1801671"/>
    <lineage>
        <taxon>Bacteria</taxon>
        <taxon>Candidatus Nealsoniibacteriota</taxon>
    </lineage>
</organism>
<evidence type="ECO:0000256" key="1">
    <source>
        <dbReference type="SAM" id="Phobius"/>
    </source>
</evidence>
<evidence type="ECO:0000313" key="2">
    <source>
        <dbReference type="EMBL" id="OGZ23548.1"/>
    </source>
</evidence>
<keyword evidence="1" id="KW-0812">Transmembrane</keyword>